<dbReference type="GO" id="GO:0022857">
    <property type="term" value="F:transmembrane transporter activity"/>
    <property type="evidence" value="ECO:0007669"/>
    <property type="project" value="InterPro"/>
</dbReference>
<feature type="transmembrane region" description="Helical" evidence="5">
    <location>
        <begin position="310"/>
        <end position="330"/>
    </location>
</feature>
<evidence type="ECO:0000256" key="3">
    <source>
        <dbReference type="ARBA" id="ARBA00022989"/>
    </source>
</evidence>
<organism evidence="7 8">
    <name type="scientific">Leifsonia soli</name>
    <dbReference type="NCBI Taxonomy" id="582665"/>
    <lineage>
        <taxon>Bacteria</taxon>
        <taxon>Bacillati</taxon>
        <taxon>Actinomycetota</taxon>
        <taxon>Actinomycetes</taxon>
        <taxon>Micrococcales</taxon>
        <taxon>Microbacteriaceae</taxon>
        <taxon>Leifsonia</taxon>
    </lineage>
</organism>
<feature type="transmembrane region" description="Helical" evidence="5">
    <location>
        <begin position="145"/>
        <end position="167"/>
    </location>
</feature>
<comment type="caution">
    <text evidence="7">The sequence shown here is derived from an EMBL/GenBank/DDBJ whole genome shotgun (WGS) entry which is preliminary data.</text>
</comment>
<dbReference type="InterPro" id="IPR036259">
    <property type="entry name" value="MFS_trans_sf"/>
</dbReference>
<dbReference type="PANTHER" id="PTHR23501">
    <property type="entry name" value="MAJOR FACILITATOR SUPERFAMILY"/>
    <property type="match status" value="1"/>
</dbReference>
<evidence type="ECO:0000256" key="5">
    <source>
        <dbReference type="SAM" id="Phobius"/>
    </source>
</evidence>
<feature type="transmembrane region" description="Helical" evidence="5">
    <location>
        <begin position="212"/>
        <end position="233"/>
    </location>
</feature>
<dbReference type="InterPro" id="IPR020846">
    <property type="entry name" value="MFS_dom"/>
</dbReference>
<feature type="transmembrane region" description="Helical" evidence="5">
    <location>
        <begin position="239"/>
        <end position="256"/>
    </location>
</feature>
<feature type="transmembrane region" description="Helical" evidence="5">
    <location>
        <begin position="173"/>
        <end position="191"/>
    </location>
</feature>
<evidence type="ECO:0000313" key="8">
    <source>
        <dbReference type="Proteomes" id="UP000589620"/>
    </source>
</evidence>
<dbReference type="Gene3D" id="1.20.1250.20">
    <property type="entry name" value="MFS general substrate transporter like domains"/>
    <property type="match status" value="1"/>
</dbReference>
<protein>
    <submittedName>
        <fullName evidence="7">MFS family permease</fullName>
    </submittedName>
</protein>
<dbReference type="RefSeq" id="WP_179457539.1">
    <property type="nucleotide sequence ID" value="NZ_BAAAPX010000001.1"/>
</dbReference>
<evidence type="ECO:0000256" key="1">
    <source>
        <dbReference type="ARBA" id="ARBA00004651"/>
    </source>
</evidence>
<proteinExistence type="predicted"/>
<dbReference type="SUPFAM" id="SSF103473">
    <property type="entry name" value="MFS general substrate transporter"/>
    <property type="match status" value="1"/>
</dbReference>
<dbReference type="AlphaFoldDB" id="A0A852T4D6"/>
<feature type="transmembrane region" description="Helical" evidence="5">
    <location>
        <begin position="337"/>
        <end position="361"/>
    </location>
</feature>
<feature type="transmembrane region" description="Helical" evidence="5">
    <location>
        <begin position="22"/>
        <end position="44"/>
    </location>
</feature>
<reference evidence="7 8" key="1">
    <citation type="submission" date="2020-07" db="EMBL/GenBank/DDBJ databases">
        <title>Sequencing the genomes of 1000 actinobacteria strains.</title>
        <authorList>
            <person name="Klenk H.-P."/>
        </authorList>
    </citation>
    <scope>NUCLEOTIDE SEQUENCE [LARGE SCALE GENOMIC DNA]</scope>
    <source>
        <strain evidence="7 8">DSM 23871</strain>
    </source>
</reference>
<dbReference type="PROSITE" id="PS50850">
    <property type="entry name" value="MFS"/>
    <property type="match status" value="1"/>
</dbReference>
<feature type="transmembrane region" description="Helical" evidence="5">
    <location>
        <begin position="112"/>
        <end position="133"/>
    </location>
</feature>
<keyword evidence="4 5" id="KW-0472">Membrane</keyword>
<feature type="domain" description="Major facilitator superfamily (MFS) profile" evidence="6">
    <location>
        <begin position="22"/>
        <end position="462"/>
    </location>
</feature>
<keyword evidence="8" id="KW-1185">Reference proteome</keyword>
<accession>A0A852T4D6</accession>
<feature type="transmembrane region" description="Helical" evidence="5">
    <location>
        <begin position="86"/>
        <end position="106"/>
    </location>
</feature>
<dbReference type="InterPro" id="IPR011701">
    <property type="entry name" value="MFS"/>
</dbReference>
<dbReference type="GO" id="GO:0005886">
    <property type="term" value="C:plasma membrane"/>
    <property type="evidence" value="ECO:0007669"/>
    <property type="project" value="UniProtKB-SubCell"/>
</dbReference>
<feature type="transmembrane region" description="Helical" evidence="5">
    <location>
        <begin position="405"/>
        <end position="426"/>
    </location>
</feature>
<sequence>MTTETLQPSTWRALLRGANGRIALVLSGGVAAYAVTTYITGAVLPALASQLNGDRLYAWVNTAFLAASVIGSASASPVIGRLGLRASYLLAFGLFAAGSAVIAASWTMEIVVAGRAVQGIGGGLLTALAYVAISALLPESLWGRATGLVTAMWAIGGIAGPALGGMFGAPGLWRAPFVVLAACALALAVAARFSVAPAENGSPDDPRAHGSVAIPSLVMVLLAVSGLSVAALFDGPTRLAWSAGGVLLLVLFLVVDSRARSSMLPKATYARGSRLRWVYLLVAVLAGSVMIEAFIPLFGQRLGLSPFGAGYLGAVPSIGWTVAQFASVSVTATRTRALLRVLGPVVTLAGFVTIAATGGLGGPWMLWWLPALAAIGGGVGLAFPHLAVAAMAMGRGDADSAQTSAGISVVQLLSNTVFTAFCGLLLTTHIGGLTDAQGMAGGLAILVAIGVVVGLGGLPRAR</sequence>
<dbReference type="Proteomes" id="UP000589620">
    <property type="component" value="Unassembled WGS sequence"/>
</dbReference>
<comment type="subcellular location">
    <subcellularLocation>
        <location evidence="1">Cell membrane</location>
        <topology evidence="1">Multi-pass membrane protein</topology>
    </subcellularLocation>
</comment>
<dbReference type="Pfam" id="PF07690">
    <property type="entry name" value="MFS_1"/>
    <property type="match status" value="1"/>
</dbReference>
<dbReference type="PRINTS" id="PR01036">
    <property type="entry name" value="TCRTETB"/>
</dbReference>
<feature type="transmembrane region" description="Helical" evidence="5">
    <location>
        <begin position="277"/>
        <end position="298"/>
    </location>
</feature>
<feature type="transmembrane region" description="Helical" evidence="5">
    <location>
        <begin position="367"/>
        <end position="393"/>
    </location>
</feature>
<feature type="transmembrane region" description="Helical" evidence="5">
    <location>
        <begin position="438"/>
        <end position="458"/>
    </location>
</feature>
<keyword evidence="2 5" id="KW-0812">Transmembrane</keyword>
<dbReference type="PANTHER" id="PTHR23501:SF154">
    <property type="entry name" value="MULTIDRUG-EFFLUX TRANSPORTER RV1634-RELATED"/>
    <property type="match status" value="1"/>
</dbReference>
<evidence type="ECO:0000259" key="6">
    <source>
        <dbReference type="PROSITE" id="PS50850"/>
    </source>
</evidence>
<evidence type="ECO:0000256" key="2">
    <source>
        <dbReference type="ARBA" id="ARBA00022692"/>
    </source>
</evidence>
<keyword evidence="3 5" id="KW-1133">Transmembrane helix</keyword>
<gene>
    <name evidence="7" type="ORF">BJ963_003224</name>
</gene>
<name>A0A852T4D6_9MICO</name>
<evidence type="ECO:0000256" key="4">
    <source>
        <dbReference type="ARBA" id="ARBA00023136"/>
    </source>
</evidence>
<feature type="transmembrane region" description="Helical" evidence="5">
    <location>
        <begin position="56"/>
        <end position="79"/>
    </location>
</feature>
<evidence type="ECO:0000313" key="7">
    <source>
        <dbReference type="EMBL" id="NYD75705.1"/>
    </source>
</evidence>
<dbReference type="EMBL" id="JACCBJ010000001">
    <property type="protein sequence ID" value="NYD75705.1"/>
    <property type="molecule type" value="Genomic_DNA"/>
</dbReference>